<feature type="transmembrane region" description="Helical" evidence="1">
    <location>
        <begin position="287"/>
        <end position="306"/>
    </location>
</feature>
<keyword evidence="1" id="KW-1133">Transmembrane helix</keyword>
<keyword evidence="1" id="KW-0472">Membrane</keyword>
<sequence>MIVDGLKWMFLIIGTTIGAGYASGQEIWQFFGYESGLAIVIFTFLFVSSCHVVLTISYRHQTDDYAEVLQELMGPRLSKGYDLIIVFYLFTTTGVMIAGGGAALEYFQIPFNAGILFMCGLLLITAIKGIQGLTSINGILIPILIVSLAVVLLTFYMANVEEGYSIWTTQQRNWPSAFTFTSLNVLPLIAVLSAVGKKIKHQGEIWVASIGSGLVLGSVSFLYNESLLAAAEDIMLYEIPLFALLETYPSYTTAFMAILLWSAVFTTAASGLFGLTSRLQSAFSLPAWALAIFLLCMMLPMTQFGFSSLIGVLYPIYGILNLYLLIIILIHPFYFKKV</sequence>
<gene>
    <name evidence="2" type="ORF">SAMN05192532_102712</name>
</gene>
<feature type="transmembrane region" description="Helical" evidence="1">
    <location>
        <begin position="36"/>
        <end position="59"/>
    </location>
</feature>
<dbReference type="EMBL" id="FONT01000002">
    <property type="protein sequence ID" value="SFE63387.1"/>
    <property type="molecule type" value="Genomic_DNA"/>
</dbReference>
<dbReference type="PANTHER" id="PTHR37814">
    <property type="entry name" value="CONSERVED MEMBRANE PROTEIN"/>
    <property type="match status" value="1"/>
</dbReference>
<name>A0A1I2C4W8_9BACI</name>
<accession>A0A1I2C4W8</accession>
<dbReference type="RefSeq" id="WP_091659641.1">
    <property type="nucleotide sequence ID" value="NZ_FONT01000002.1"/>
</dbReference>
<feature type="transmembrane region" description="Helical" evidence="1">
    <location>
        <begin position="139"/>
        <end position="157"/>
    </location>
</feature>
<evidence type="ECO:0000256" key="1">
    <source>
        <dbReference type="SAM" id="Phobius"/>
    </source>
</evidence>
<feature type="transmembrane region" description="Helical" evidence="1">
    <location>
        <begin position="80"/>
        <end position="103"/>
    </location>
</feature>
<dbReference type="STRING" id="930128.SAMN05192532_102712"/>
<dbReference type="InterPro" id="IPR038728">
    <property type="entry name" value="YkvI-like"/>
</dbReference>
<protein>
    <submittedName>
        <fullName evidence="2">Uncharacterized membrane protein YkvI</fullName>
    </submittedName>
</protein>
<feature type="transmembrane region" description="Helical" evidence="1">
    <location>
        <begin position="205"/>
        <end position="223"/>
    </location>
</feature>
<keyword evidence="3" id="KW-1185">Reference proteome</keyword>
<organism evidence="2 3">
    <name type="scientific">Alteribacillus iranensis</name>
    <dbReference type="NCBI Taxonomy" id="930128"/>
    <lineage>
        <taxon>Bacteria</taxon>
        <taxon>Bacillati</taxon>
        <taxon>Bacillota</taxon>
        <taxon>Bacilli</taxon>
        <taxon>Bacillales</taxon>
        <taxon>Bacillaceae</taxon>
        <taxon>Alteribacillus</taxon>
    </lineage>
</organism>
<feature type="transmembrane region" description="Helical" evidence="1">
    <location>
        <begin position="254"/>
        <end position="275"/>
    </location>
</feature>
<dbReference type="Proteomes" id="UP000199516">
    <property type="component" value="Unassembled WGS sequence"/>
</dbReference>
<feature type="transmembrane region" description="Helical" evidence="1">
    <location>
        <begin position="177"/>
        <end position="196"/>
    </location>
</feature>
<feature type="transmembrane region" description="Helical" evidence="1">
    <location>
        <begin position="312"/>
        <end position="335"/>
    </location>
</feature>
<evidence type="ECO:0000313" key="2">
    <source>
        <dbReference type="EMBL" id="SFE63387.1"/>
    </source>
</evidence>
<evidence type="ECO:0000313" key="3">
    <source>
        <dbReference type="Proteomes" id="UP000199516"/>
    </source>
</evidence>
<proteinExistence type="predicted"/>
<dbReference type="AlphaFoldDB" id="A0A1I2C4W8"/>
<dbReference type="PANTHER" id="PTHR37814:SF1">
    <property type="entry name" value="MEMBRANE PROTEIN"/>
    <property type="match status" value="1"/>
</dbReference>
<reference evidence="2 3" key="1">
    <citation type="submission" date="2016-10" db="EMBL/GenBank/DDBJ databases">
        <authorList>
            <person name="de Groot N.N."/>
        </authorList>
    </citation>
    <scope>NUCLEOTIDE SEQUENCE [LARGE SCALE GENOMIC DNA]</scope>
    <source>
        <strain evidence="2 3">DSM 23995</strain>
    </source>
</reference>
<keyword evidence="1" id="KW-0812">Transmembrane</keyword>
<dbReference type="OrthoDB" id="4424890at2"/>
<feature type="transmembrane region" description="Helical" evidence="1">
    <location>
        <begin position="7"/>
        <end position="24"/>
    </location>
</feature>
<feature type="transmembrane region" description="Helical" evidence="1">
    <location>
        <begin position="109"/>
        <end position="127"/>
    </location>
</feature>